<dbReference type="RefSeq" id="WP_120696840.1">
    <property type="nucleotide sequence ID" value="NZ_RBDX01000006.1"/>
</dbReference>
<keyword evidence="2" id="KW-0812">Transmembrane</keyword>
<dbReference type="OrthoDB" id="5150146at2"/>
<evidence type="ECO:0000256" key="2">
    <source>
        <dbReference type="SAM" id="Phobius"/>
    </source>
</evidence>
<feature type="transmembrane region" description="Helical" evidence="2">
    <location>
        <begin position="78"/>
        <end position="101"/>
    </location>
</feature>
<protein>
    <submittedName>
        <fullName evidence="3">Phage holin family protein</fullName>
    </submittedName>
</protein>
<dbReference type="Pfam" id="PF07332">
    <property type="entry name" value="Phage_holin_3_6"/>
    <property type="match status" value="1"/>
</dbReference>
<evidence type="ECO:0000313" key="4">
    <source>
        <dbReference type="EMBL" id="RKN24504.1"/>
    </source>
</evidence>
<accession>A0A3A9WBZ4</accession>
<feature type="compositionally biased region" description="Basic and acidic residues" evidence="1">
    <location>
        <begin position="111"/>
        <end position="120"/>
    </location>
</feature>
<dbReference type="EMBL" id="RBDY01000006">
    <property type="protein sequence ID" value="RKN24504.1"/>
    <property type="molecule type" value="Genomic_DNA"/>
</dbReference>
<keyword evidence="2" id="KW-1133">Transmembrane helix</keyword>
<proteinExistence type="predicted"/>
<keyword evidence="5" id="KW-1185">Reference proteome</keyword>
<evidence type="ECO:0000313" key="3">
    <source>
        <dbReference type="EMBL" id="RKN10162.1"/>
    </source>
</evidence>
<reference evidence="5 6" key="1">
    <citation type="submission" date="2018-09" db="EMBL/GenBank/DDBJ databases">
        <title>Streptomyces sp. nov. DS1-2, an endophytic actinomycete isolated from roots of Dendrobium scabrilingue.</title>
        <authorList>
            <person name="Kuncharoen N."/>
            <person name="Kudo T."/>
            <person name="Ohkuma M."/>
            <person name="Yuki M."/>
            <person name="Tanasupawat S."/>
        </authorList>
    </citation>
    <scope>NUCLEOTIDE SEQUENCE [LARGE SCALE GENOMIC DNA]</scope>
    <source>
        <strain evidence="3 6">AZ1-7</strain>
        <strain evidence="4 5">DS1-2</strain>
    </source>
</reference>
<dbReference type="AlphaFoldDB" id="A0A3A9WBZ4"/>
<comment type="caution">
    <text evidence="3">The sequence shown here is derived from an EMBL/GenBank/DDBJ whole genome shotgun (WGS) entry which is preliminary data.</text>
</comment>
<evidence type="ECO:0000313" key="6">
    <source>
        <dbReference type="Proteomes" id="UP000275024"/>
    </source>
</evidence>
<feature type="transmembrane region" description="Helical" evidence="2">
    <location>
        <begin position="51"/>
        <end position="72"/>
    </location>
</feature>
<organism evidence="3 6">
    <name type="scientific">Streptomyces radicis</name>
    <dbReference type="NCBI Taxonomy" id="1750517"/>
    <lineage>
        <taxon>Bacteria</taxon>
        <taxon>Bacillati</taxon>
        <taxon>Actinomycetota</taxon>
        <taxon>Actinomycetes</taxon>
        <taxon>Kitasatosporales</taxon>
        <taxon>Streptomycetaceae</taxon>
        <taxon>Streptomyces</taxon>
    </lineage>
</organism>
<dbReference type="EMBL" id="RBDX01000006">
    <property type="protein sequence ID" value="RKN10162.1"/>
    <property type="molecule type" value="Genomic_DNA"/>
</dbReference>
<dbReference type="InterPro" id="IPR009937">
    <property type="entry name" value="Phage_holin_3_6"/>
</dbReference>
<name>A0A3A9WBZ4_9ACTN</name>
<gene>
    <name evidence="4" type="ORF">D7318_11600</name>
    <name evidence="3" type="ORF">D7319_10420</name>
</gene>
<feature type="region of interest" description="Disordered" evidence="1">
    <location>
        <begin position="108"/>
        <end position="145"/>
    </location>
</feature>
<sequence>MSAAEEGRSLGELVASATAELSALMHDEIALAKAELQAGAKKATIGGAAGVIGIFLAISAVPLLSFALAFWLNNWWGISLALSCTIVGGFYLVVAGLLFLLAKRKFGGVSKPERSMRSAKETAAVLSSVRPHPRPVPMDKAGSST</sequence>
<keyword evidence="2" id="KW-0472">Membrane</keyword>
<evidence type="ECO:0000256" key="1">
    <source>
        <dbReference type="SAM" id="MobiDB-lite"/>
    </source>
</evidence>
<evidence type="ECO:0000313" key="5">
    <source>
        <dbReference type="Proteomes" id="UP000268652"/>
    </source>
</evidence>
<dbReference type="Proteomes" id="UP000275024">
    <property type="component" value="Unassembled WGS sequence"/>
</dbReference>
<dbReference type="Proteomes" id="UP000268652">
    <property type="component" value="Unassembled WGS sequence"/>
</dbReference>